<accession>A0A8D8GSP7</accession>
<dbReference type="InterPro" id="IPR057534">
    <property type="entry name" value="MXRA7_helical"/>
</dbReference>
<keyword evidence="1" id="KW-1133">Transmembrane helix</keyword>
<keyword evidence="1" id="KW-0812">Transmembrane</keyword>
<protein>
    <submittedName>
        <fullName evidence="3">(northern house mosquito) hypothetical protein</fullName>
    </submittedName>
</protein>
<feature type="transmembrane region" description="Helical" evidence="1">
    <location>
        <begin position="57"/>
        <end position="80"/>
    </location>
</feature>
<evidence type="ECO:0000259" key="2">
    <source>
        <dbReference type="Pfam" id="PF25473"/>
    </source>
</evidence>
<dbReference type="InterPro" id="IPR026622">
    <property type="entry name" value="Mxra7"/>
</dbReference>
<dbReference type="EMBL" id="HBUE01176893">
    <property type="protein sequence ID" value="CAG6518265.1"/>
    <property type="molecule type" value="Transcribed_RNA"/>
</dbReference>
<dbReference type="Pfam" id="PF25473">
    <property type="entry name" value="MXRA7_helical"/>
    <property type="match status" value="1"/>
</dbReference>
<dbReference type="EMBL" id="HBUE01282407">
    <property type="protein sequence ID" value="CAG6569797.1"/>
    <property type="molecule type" value="Transcribed_RNA"/>
</dbReference>
<keyword evidence="1" id="KW-0472">Membrane</keyword>
<feature type="transmembrane region" description="Helical" evidence="1">
    <location>
        <begin position="7"/>
        <end position="37"/>
    </location>
</feature>
<evidence type="ECO:0000256" key="1">
    <source>
        <dbReference type="SAM" id="Phobius"/>
    </source>
</evidence>
<organism evidence="3">
    <name type="scientific">Culex pipiens</name>
    <name type="common">House mosquito</name>
    <dbReference type="NCBI Taxonomy" id="7175"/>
    <lineage>
        <taxon>Eukaryota</taxon>
        <taxon>Metazoa</taxon>
        <taxon>Ecdysozoa</taxon>
        <taxon>Arthropoda</taxon>
        <taxon>Hexapoda</taxon>
        <taxon>Insecta</taxon>
        <taxon>Pterygota</taxon>
        <taxon>Neoptera</taxon>
        <taxon>Endopterygota</taxon>
        <taxon>Diptera</taxon>
        <taxon>Nematocera</taxon>
        <taxon>Culicoidea</taxon>
        <taxon>Culicidae</taxon>
        <taxon>Culicinae</taxon>
        <taxon>Culicini</taxon>
        <taxon>Culex</taxon>
        <taxon>Culex</taxon>
    </lineage>
</organism>
<sequence>MNYLENLLIYFSNLSTFYIFSVAISVAVVILTIYIGMVTRFTLGTSGEVTVDSKHQVFGICWLALKVILFLYGTVMILLLQKSVSGGGSGDGDDGSDASDDDDFRRIESVGQIKTAKLKSLENTLTDEQRQEEREIERKQLAAIFELLKKQNDEFSLGSNLDEDDLHEQLNLYR</sequence>
<feature type="domain" description="Matrix-remodeling-associated protein 7 helical" evidence="2">
    <location>
        <begin position="112"/>
        <end position="173"/>
    </location>
</feature>
<proteinExistence type="predicted"/>
<name>A0A8D8GSP7_CULPI</name>
<evidence type="ECO:0000313" key="3">
    <source>
        <dbReference type="EMBL" id="CAG6518265.1"/>
    </source>
</evidence>
<reference evidence="3" key="1">
    <citation type="submission" date="2021-05" db="EMBL/GenBank/DDBJ databases">
        <authorList>
            <person name="Alioto T."/>
            <person name="Alioto T."/>
            <person name="Gomez Garrido J."/>
        </authorList>
    </citation>
    <scope>NUCLEOTIDE SEQUENCE</scope>
</reference>
<dbReference type="AlphaFoldDB" id="A0A8D8GSP7"/>
<dbReference type="PANTHER" id="PTHR21845:SF2">
    <property type="entry name" value="MATRIX-REMODELING-ASSOCIATED PROTEIN 7"/>
    <property type="match status" value="1"/>
</dbReference>
<dbReference type="PANTHER" id="PTHR21845">
    <property type="entry name" value="TRANSMEMBRANE ANCHOR PROTEIN 1"/>
    <property type="match status" value="1"/>
</dbReference>